<evidence type="ECO:0000313" key="3">
    <source>
        <dbReference type="EMBL" id="KAH0573648.1"/>
    </source>
</evidence>
<evidence type="ECO:0000313" key="2">
    <source>
        <dbReference type="EMBL" id="EST48566.1"/>
    </source>
</evidence>
<reference evidence="3" key="2">
    <citation type="submission" date="2020-12" db="EMBL/GenBank/DDBJ databases">
        <title>New Spironucleus salmonicida genome in near-complete chromosomes.</title>
        <authorList>
            <person name="Xu F."/>
            <person name="Kurt Z."/>
            <person name="Jimenez-Gonzalez A."/>
            <person name="Astvaldsson A."/>
            <person name="Andersson J.O."/>
            <person name="Svard S.G."/>
        </authorList>
    </citation>
    <scope>NUCLEOTIDE SEQUENCE</scope>
    <source>
        <strain evidence="3">ATCC 50377</strain>
    </source>
</reference>
<organism evidence="2">
    <name type="scientific">Spironucleus salmonicida</name>
    <dbReference type="NCBI Taxonomy" id="348837"/>
    <lineage>
        <taxon>Eukaryota</taxon>
        <taxon>Metamonada</taxon>
        <taxon>Diplomonadida</taxon>
        <taxon>Hexamitidae</taxon>
        <taxon>Hexamitinae</taxon>
        <taxon>Spironucleus</taxon>
    </lineage>
</organism>
<proteinExistence type="predicted"/>
<sequence>MLDRSIIIAIIILISFILSIVIMIWTIILYNTLTASTVVFNNLIIKNQLTSNFQPTTLLRAVSGNSLFAQIAHGERLQTSNPSFGNLPTVKKFSYTTATAPNLNINKLSVNNTIVQIQTQIAQFVQQGTIPSLTCNSLTIKNGQAGVLTTQRFASTNALVGDLTGGQLISGKSVIGELISTVSTANSGTNTQLTSVQGIYSHNGNILSIGGLRVQNSQLTFNSGSTFTAPSQFTSTNNLNVNFTSMTIVGPNRININTNLILLNNTQNVDLTVAGEGIVDMGQIQGMTISALVVNTLTCDSLTVNVNSNIQNMTTTASFSTVSYTNGQTIIDTIKFQTQRLNLKDGTGNTVLTSNSIVSAQGFTIRSSLNLNIAGNMVCQAVSYSNLIFSTSINVAGDAQFTQSNGNFIISQTLNSLTSQITDTLNIAGTLTVDRVLQPGGQPLISPQNIIVSGTPIQGAGMTVGNVFSDTILFSKANLNNNLCRNTMQ</sequence>
<reference evidence="2 3" key="1">
    <citation type="journal article" date="2014" name="PLoS Genet.">
        <title>The Genome of Spironucleus salmonicida Highlights a Fish Pathogen Adapted to Fluctuating Environments.</title>
        <authorList>
            <person name="Xu F."/>
            <person name="Jerlstrom-Hultqvist J."/>
            <person name="Einarsson E."/>
            <person name="Astvaldsson A."/>
            <person name="Svard S.G."/>
            <person name="Andersson J.O."/>
        </authorList>
    </citation>
    <scope>NUCLEOTIDE SEQUENCE</scope>
    <source>
        <strain evidence="3">ATCC 50377</strain>
    </source>
</reference>
<evidence type="ECO:0000256" key="1">
    <source>
        <dbReference type="SAM" id="Phobius"/>
    </source>
</evidence>
<keyword evidence="4" id="KW-1185">Reference proteome</keyword>
<dbReference type="AlphaFoldDB" id="V6LXX5"/>
<keyword evidence="1" id="KW-1133">Transmembrane helix</keyword>
<feature type="transmembrane region" description="Helical" evidence="1">
    <location>
        <begin position="7"/>
        <end position="30"/>
    </location>
</feature>
<dbReference type="EMBL" id="KI545981">
    <property type="protein sequence ID" value="EST48566.1"/>
    <property type="molecule type" value="Genomic_DNA"/>
</dbReference>
<dbReference type="VEuPathDB" id="GiardiaDB:SS50377_23583"/>
<keyword evidence="1" id="KW-0472">Membrane</keyword>
<accession>V6LXX5</accession>
<gene>
    <name evidence="2" type="ORF">SS50377_11177</name>
    <name evidence="3" type="ORF">SS50377_23583</name>
</gene>
<keyword evidence="1" id="KW-0812">Transmembrane</keyword>
<protein>
    <submittedName>
        <fullName evidence="2">Uncharacterized protein</fullName>
    </submittedName>
</protein>
<evidence type="ECO:0000313" key="4">
    <source>
        <dbReference type="Proteomes" id="UP000018208"/>
    </source>
</evidence>
<dbReference type="Proteomes" id="UP000018208">
    <property type="component" value="Unassembled WGS sequence"/>
</dbReference>
<name>V6LXX5_9EUKA</name>
<dbReference type="EMBL" id="AUWU02000004">
    <property type="protein sequence ID" value="KAH0573648.1"/>
    <property type="molecule type" value="Genomic_DNA"/>
</dbReference>